<accession>A0A7I8IJZ0</accession>
<evidence type="ECO:0000313" key="2">
    <source>
        <dbReference type="EMBL" id="CAA2617774.1"/>
    </source>
</evidence>
<evidence type="ECO:0000313" key="3">
    <source>
        <dbReference type="Proteomes" id="UP001189122"/>
    </source>
</evidence>
<feature type="region of interest" description="Disordered" evidence="1">
    <location>
        <begin position="237"/>
        <end position="256"/>
    </location>
</feature>
<keyword evidence="3" id="KW-1185">Reference proteome</keyword>
<dbReference type="PANTHER" id="PTHR31439">
    <property type="entry name" value="EXPRESSED PROTEIN"/>
    <property type="match status" value="1"/>
</dbReference>
<name>A0A7I8IJZ0_SPIIN</name>
<gene>
    <name evidence="2" type="ORF">SI7747_03003936</name>
</gene>
<feature type="region of interest" description="Disordered" evidence="1">
    <location>
        <begin position="11"/>
        <end position="32"/>
    </location>
</feature>
<sequence length="453" mass="50530">MPHLLRRPLWPLPSPPPARPGSHFQGPLQRRRRGVPPKLDLRRFFTSWSPRSEFAHFFDLVFLSRLFWLCACDSPAEVGYLFFQAMNARLESSLDCREVMREFLLSGGVDWEMLFMRSLGYLLAKRSILRELSPPSESGDSRPSLGSFSYAAESHGLWVLRGYAPILSMARTNHAPAGDHLEAKEALLRYALAHQQLESVLQLEYSVAASRPGDRFLRVAVRVDNLRLLVARLGFGKGETEEDDPAGGAAVAPPPDERHFPSRVRVWVGPELGSAGVSCLSLGRSTENPEREMEREQTVKAGLGDSKFPRVKAVARTTARSRTRAWRWEQAAEGNLAVFEGVLCDPATGAEAAAWRPGAAAGGPDPRGAMRRRYTGPGRVFNKGGGLVVAGEEHGQWASWRVGREMEGKVMRWRVGAKIWVTYWPNELKSSYVETRCVEWRDDVELPLVGVDS</sequence>
<reference evidence="2 3" key="1">
    <citation type="submission" date="2019-12" db="EMBL/GenBank/DDBJ databases">
        <authorList>
            <person name="Scholz U."/>
            <person name="Mascher M."/>
            <person name="Fiebig A."/>
        </authorList>
    </citation>
    <scope>NUCLEOTIDE SEQUENCE</scope>
</reference>
<dbReference type="PANTHER" id="PTHR31439:SF7">
    <property type="entry name" value="EXPRESSED PROTEIN"/>
    <property type="match status" value="1"/>
</dbReference>
<proteinExistence type="predicted"/>
<dbReference type="EMBL" id="CACRZD030000003">
    <property type="protein sequence ID" value="CAA6657468.1"/>
    <property type="molecule type" value="Genomic_DNA"/>
</dbReference>
<organism evidence="2">
    <name type="scientific">Spirodela intermedia</name>
    <name type="common">Intermediate duckweed</name>
    <dbReference type="NCBI Taxonomy" id="51605"/>
    <lineage>
        <taxon>Eukaryota</taxon>
        <taxon>Viridiplantae</taxon>
        <taxon>Streptophyta</taxon>
        <taxon>Embryophyta</taxon>
        <taxon>Tracheophyta</taxon>
        <taxon>Spermatophyta</taxon>
        <taxon>Magnoliopsida</taxon>
        <taxon>Liliopsida</taxon>
        <taxon>Araceae</taxon>
        <taxon>Lemnoideae</taxon>
        <taxon>Spirodela</taxon>
    </lineage>
</organism>
<dbReference type="Proteomes" id="UP001189122">
    <property type="component" value="Unassembled WGS sequence"/>
</dbReference>
<dbReference type="AlphaFoldDB" id="A0A7I8IJZ0"/>
<evidence type="ECO:0000256" key="1">
    <source>
        <dbReference type="SAM" id="MobiDB-lite"/>
    </source>
</evidence>
<dbReference type="EMBL" id="LR743590">
    <property type="protein sequence ID" value="CAA2617774.1"/>
    <property type="molecule type" value="Genomic_DNA"/>
</dbReference>
<protein>
    <submittedName>
        <fullName evidence="2">Uncharacterized protein</fullName>
    </submittedName>
</protein>